<evidence type="ECO:0000256" key="2">
    <source>
        <dbReference type="ARBA" id="ARBA00005964"/>
    </source>
</evidence>
<dbReference type="Proteomes" id="UP000009192">
    <property type="component" value="Unassembled WGS sequence"/>
</dbReference>
<name>B4KDH8_DROMO</name>
<keyword evidence="12" id="KW-1185">Reference proteome</keyword>
<dbReference type="eggNOG" id="KOG1516">
    <property type="taxonomic scope" value="Eukaryota"/>
</dbReference>
<dbReference type="GO" id="GO:0005576">
    <property type="term" value="C:extracellular region"/>
    <property type="evidence" value="ECO:0007669"/>
    <property type="project" value="UniProtKB-SubCell"/>
</dbReference>
<evidence type="ECO:0000256" key="6">
    <source>
        <dbReference type="ARBA" id="ARBA00023157"/>
    </source>
</evidence>
<keyword evidence="7" id="KW-0325">Glycoprotein</keyword>
<dbReference type="PANTHER" id="PTHR43142:SF1">
    <property type="entry name" value="CARBOXYLIC ESTER HYDROLASE"/>
    <property type="match status" value="1"/>
</dbReference>
<evidence type="ECO:0000256" key="4">
    <source>
        <dbReference type="ARBA" id="ARBA00022525"/>
    </source>
</evidence>
<evidence type="ECO:0000256" key="7">
    <source>
        <dbReference type="ARBA" id="ARBA00023180"/>
    </source>
</evidence>
<evidence type="ECO:0000256" key="1">
    <source>
        <dbReference type="ARBA" id="ARBA00004613"/>
    </source>
</evidence>
<evidence type="ECO:0000313" key="11">
    <source>
        <dbReference type="EMBL" id="EDW15987.2"/>
    </source>
</evidence>
<dbReference type="ESTHER" id="dromo-b4kdh8.1">
    <property type="family name" value="Carb_B_Arthropoda"/>
</dbReference>
<keyword evidence="5" id="KW-0378">Hydrolase</keyword>
<dbReference type="InterPro" id="IPR019819">
    <property type="entry name" value="Carboxylesterase_B_CS"/>
</dbReference>
<keyword evidence="4" id="KW-0964">Secreted</keyword>
<dbReference type="InterPro" id="IPR002018">
    <property type="entry name" value="CarbesteraseB"/>
</dbReference>
<dbReference type="OrthoDB" id="6846267at2759"/>
<evidence type="ECO:0000259" key="10">
    <source>
        <dbReference type="Pfam" id="PF00135"/>
    </source>
</evidence>
<comment type="similarity">
    <text evidence="2">Belongs to the type-B carboxylesterase/lipase family.</text>
</comment>
<feature type="domain" description="Carboxylesterase type B" evidence="10">
    <location>
        <begin position="24"/>
        <end position="528"/>
    </location>
</feature>
<keyword evidence="3" id="KW-0719">Serine esterase</keyword>
<keyword evidence="9" id="KW-0732">Signal</keyword>
<dbReference type="CDD" id="cd00312">
    <property type="entry name" value="Esterase_lipase"/>
    <property type="match status" value="2"/>
</dbReference>
<gene>
    <name evidence="11" type="primary">Dmoj\GI22471</name>
    <name evidence="11" type="ORF">Dmoj_GI22471</name>
</gene>
<dbReference type="SUPFAM" id="SSF53474">
    <property type="entry name" value="alpha/beta-Hydrolases"/>
    <property type="match status" value="2"/>
</dbReference>
<dbReference type="PROSITE" id="PS00122">
    <property type="entry name" value="CARBOXYLESTERASE_B_1"/>
    <property type="match status" value="1"/>
</dbReference>
<comment type="subcellular location">
    <subcellularLocation>
        <location evidence="1">Secreted</location>
    </subcellularLocation>
</comment>
<feature type="signal peptide" evidence="9">
    <location>
        <begin position="1"/>
        <end position="21"/>
    </location>
</feature>
<accession>B4KDH8</accession>
<evidence type="ECO:0000256" key="3">
    <source>
        <dbReference type="ARBA" id="ARBA00022487"/>
    </source>
</evidence>
<dbReference type="EC" id="3.1.1.1" evidence="8"/>
<evidence type="ECO:0000313" key="12">
    <source>
        <dbReference type="Proteomes" id="UP000009192"/>
    </source>
</evidence>
<reference evidence="11 12" key="1">
    <citation type="journal article" date="2007" name="Nature">
        <title>Evolution of genes and genomes on the Drosophila phylogeny.</title>
        <authorList>
            <consortium name="Drosophila 12 Genomes Consortium"/>
            <person name="Clark A.G."/>
            <person name="Eisen M.B."/>
            <person name="Smith D.R."/>
            <person name="Bergman C.M."/>
            <person name="Oliver B."/>
            <person name="Markow T.A."/>
            <person name="Kaufman T.C."/>
            <person name="Kellis M."/>
            <person name="Gelbart W."/>
            <person name="Iyer V.N."/>
            <person name="Pollard D.A."/>
            <person name="Sackton T.B."/>
            <person name="Larracuente A.M."/>
            <person name="Singh N.D."/>
            <person name="Abad J.P."/>
            <person name="Abt D.N."/>
            <person name="Adryan B."/>
            <person name="Aguade M."/>
            <person name="Akashi H."/>
            <person name="Anderson W.W."/>
            <person name="Aquadro C.F."/>
            <person name="Ardell D.H."/>
            <person name="Arguello R."/>
            <person name="Artieri C.G."/>
            <person name="Barbash D.A."/>
            <person name="Barker D."/>
            <person name="Barsanti P."/>
            <person name="Batterham P."/>
            <person name="Batzoglou S."/>
            <person name="Begun D."/>
            <person name="Bhutkar A."/>
            <person name="Blanco E."/>
            <person name="Bosak S.A."/>
            <person name="Bradley R.K."/>
            <person name="Brand A.D."/>
            <person name="Brent M.R."/>
            <person name="Brooks A.N."/>
            <person name="Brown R.H."/>
            <person name="Butlin R.K."/>
            <person name="Caggese C."/>
            <person name="Calvi B.R."/>
            <person name="Bernardo de Carvalho A."/>
            <person name="Caspi A."/>
            <person name="Castrezana S."/>
            <person name="Celniker S.E."/>
            <person name="Chang J.L."/>
            <person name="Chapple C."/>
            <person name="Chatterji S."/>
            <person name="Chinwalla A."/>
            <person name="Civetta A."/>
            <person name="Clifton S.W."/>
            <person name="Comeron J.M."/>
            <person name="Costello J.C."/>
            <person name="Coyne J.A."/>
            <person name="Daub J."/>
            <person name="David R.G."/>
            <person name="Delcher A.L."/>
            <person name="Delehaunty K."/>
            <person name="Do C.B."/>
            <person name="Ebling H."/>
            <person name="Edwards K."/>
            <person name="Eickbush T."/>
            <person name="Evans J.D."/>
            <person name="Filipski A."/>
            <person name="Findeiss S."/>
            <person name="Freyhult E."/>
            <person name="Fulton L."/>
            <person name="Fulton R."/>
            <person name="Garcia A.C."/>
            <person name="Gardiner A."/>
            <person name="Garfield D.A."/>
            <person name="Garvin B.E."/>
            <person name="Gibson G."/>
            <person name="Gilbert D."/>
            <person name="Gnerre S."/>
            <person name="Godfrey J."/>
            <person name="Good R."/>
            <person name="Gotea V."/>
            <person name="Gravely B."/>
            <person name="Greenberg A.J."/>
            <person name="Griffiths-Jones S."/>
            <person name="Gross S."/>
            <person name="Guigo R."/>
            <person name="Gustafson E.A."/>
            <person name="Haerty W."/>
            <person name="Hahn M.W."/>
            <person name="Halligan D.L."/>
            <person name="Halpern A.L."/>
            <person name="Halter G.M."/>
            <person name="Han M.V."/>
            <person name="Heger A."/>
            <person name="Hillier L."/>
            <person name="Hinrichs A.S."/>
            <person name="Holmes I."/>
            <person name="Hoskins R.A."/>
            <person name="Hubisz M.J."/>
            <person name="Hultmark D."/>
            <person name="Huntley M.A."/>
            <person name="Jaffe D.B."/>
            <person name="Jagadeeshan S."/>
            <person name="Jeck W.R."/>
            <person name="Johnson J."/>
            <person name="Jones C.D."/>
            <person name="Jordan W.C."/>
            <person name="Karpen G.H."/>
            <person name="Kataoka E."/>
            <person name="Keightley P.D."/>
            <person name="Kheradpour P."/>
            <person name="Kirkness E.F."/>
            <person name="Koerich L.B."/>
            <person name="Kristiansen K."/>
            <person name="Kudrna D."/>
            <person name="Kulathinal R.J."/>
            <person name="Kumar S."/>
            <person name="Kwok R."/>
            <person name="Lander E."/>
            <person name="Langley C.H."/>
            <person name="Lapoint R."/>
            <person name="Lazzaro B.P."/>
            <person name="Lee S.J."/>
            <person name="Levesque L."/>
            <person name="Li R."/>
            <person name="Lin C.F."/>
            <person name="Lin M.F."/>
            <person name="Lindblad-Toh K."/>
            <person name="Llopart A."/>
            <person name="Long M."/>
            <person name="Low L."/>
            <person name="Lozovsky E."/>
            <person name="Lu J."/>
            <person name="Luo M."/>
            <person name="Machado C.A."/>
            <person name="Makalowski W."/>
            <person name="Marzo M."/>
            <person name="Matsuda M."/>
            <person name="Matzkin L."/>
            <person name="McAllister B."/>
            <person name="McBride C.S."/>
            <person name="McKernan B."/>
            <person name="McKernan K."/>
            <person name="Mendez-Lago M."/>
            <person name="Minx P."/>
            <person name="Mollenhauer M.U."/>
            <person name="Montooth K."/>
            <person name="Mount S.M."/>
            <person name="Mu X."/>
            <person name="Myers E."/>
            <person name="Negre B."/>
            <person name="Newfeld S."/>
            <person name="Nielsen R."/>
            <person name="Noor M.A."/>
            <person name="O'Grady P."/>
            <person name="Pachter L."/>
            <person name="Papaceit M."/>
            <person name="Parisi M.J."/>
            <person name="Parisi M."/>
            <person name="Parts L."/>
            <person name="Pedersen J.S."/>
            <person name="Pesole G."/>
            <person name="Phillippy A.M."/>
            <person name="Ponting C.P."/>
            <person name="Pop M."/>
            <person name="Porcelli D."/>
            <person name="Powell J.R."/>
            <person name="Prohaska S."/>
            <person name="Pruitt K."/>
            <person name="Puig M."/>
            <person name="Quesneville H."/>
            <person name="Ram K.R."/>
            <person name="Rand D."/>
            <person name="Rasmussen M.D."/>
            <person name="Reed L.K."/>
            <person name="Reenan R."/>
            <person name="Reily A."/>
            <person name="Remington K.A."/>
            <person name="Rieger T.T."/>
            <person name="Ritchie M.G."/>
            <person name="Robin C."/>
            <person name="Rogers Y.H."/>
            <person name="Rohde C."/>
            <person name="Rozas J."/>
            <person name="Rubenfield M.J."/>
            <person name="Ruiz A."/>
            <person name="Russo S."/>
            <person name="Salzberg S.L."/>
            <person name="Sanchez-Gracia A."/>
            <person name="Saranga D.J."/>
            <person name="Sato H."/>
            <person name="Schaeffer S.W."/>
            <person name="Schatz M.C."/>
            <person name="Schlenke T."/>
            <person name="Schwartz R."/>
            <person name="Segarra C."/>
            <person name="Singh R.S."/>
            <person name="Sirot L."/>
            <person name="Sirota M."/>
            <person name="Sisneros N.B."/>
            <person name="Smith C.D."/>
            <person name="Smith T.F."/>
            <person name="Spieth J."/>
            <person name="Stage D.E."/>
            <person name="Stark A."/>
            <person name="Stephan W."/>
            <person name="Strausberg R.L."/>
            <person name="Strempel S."/>
            <person name="Sturgill D."/>
            <person name="Sutton G."/>
            <person name="Sutton G.G."/>
            <person name="Tao W."/>
            <person name="Teichmann S."/>
            <person name="Tobari Y.N."/>
            <person name="Tomimura Y."/>
            <person name="Tsolas J.M."/>
            <person name="Valente V.L."/>
            <person name="Venter E."/>
            <person name="Venter J.C."/>
            <person name="Vicario S."/>
            <person name="Vieira F.G."/>
            <person name="Vilella A.J."/>
            <person name="Villasante A."/>
            <person name="Walenz B."/>
            <person name="Wang J."/>
            <person name="Wasserman M."/>
            <person name="Watts T."/>
            <person name="Wilson D."/>
            <person name="Wilson R.K."/>
            <person name="Wing R.A."/>
            <person name="Wolfner M.F."/>
            <person name="Wong A."/>
            <person name="Wong G.K."/>
            <person name="Wu C.I."/>
            <person name="Wu G."/>
            <person name="Yamamoto D."/>
            <person name="Yang H.P."/>
            <person name="Yang S.P."/>
            <person name="Yorke J.A."/>
            <person name="Yoshida K."/>
            <person name="Zdobnov E."/>
            <person name="Zhang P."/>
            <person name="Zhang Y."/>
            <person name="Zimin A.V."/>
            <person name="Baldwin J."/>
            <person name="Abdouelleil A."/>
            <person name="Abdulkadir J."/>
            <person name="Abebe A."/>
            <person name="Abera B."/>
            <person name="Abreu J."/>
            <person name="Acer S.C."/>
            <person name="Aftuck L."/>
            <person name="Alexander A."/>
            <person name="An P."/>
            <person name="Anderson E."/>
            <person name="Anderson S."/>
            <person name="Arachi H."/>
            <person name="Azer M."/>
            <person name="Bachantsang P."/>
            <person name="Barry A."/>
            <person name="Bayul T."/>
            <person name="Berlin A."/>
            <person name="Bessette D."/>
            <person name="Bloom T."/>
            <person name="Blye J."/>
            <person name="Boguslavskiy L."/>
            <person name="Bonnet C."/>
            <person name="Boukhgalter B."/>
            <person name="Bourzgui I."/>
            <person name="Brown A."/>
            <person name="Cahill P."/>
            <person name="Channer S."/>
            <person name="Cheshatsang Y."/>
            <person name="Chuda L."/>
            <person name="Citroen M."/>
            <person name="Collymore A."/>
            <person name="Cooke P."/>
            <person name="Costello M."/>
            <person name="D'Aco K."/>
            <person name="Daza R."/>
            <person name="De Haan G."/>
            <person name="DeGray S."/>
            <person name="DeMaso C."/>
            <person name="Dhargay N."/>
            <person name="Dooley K."/>
            <person name="Dooley E."/>
            <person name="Doricent M."/>
            <person name="Dorje P."/>
            <person name="Dorjee K."/>
            <person name="Dupes A."/>
            <person name="Elong R."/>
            <person name="Falk J."/>
            <person name="Farina A."/>
            <person name="Faro S."/>
            <person name="Ferguson D."/>
            <person name="Fisher S."/>
            <person name="Foley C.D."/>
            <person name="Franke A."/>
            <person name="Friedrich D."/>
            <person name="Gadbois L."/>
            <person name="Gearin G."/>
            <person name="Gearin C.R."/>
            <person name="Giannoukos G."/>
            <person name="Goode T."/>
            <person name="Graham J."/>
            <person name="Grandbois E."/>
            <person name="Grewal S."/>
            <person name="Gyaltsen K."/>
            <person name="Hafez N."/>
            <person name="Hagos B."/>
            <person name="Hall J."/>
            <person name="Henson C."/>
            <person name="Hollinger A."/>
            <person name="Honan T."/>
            <person name="Huard M.D."/>
            <person name="Hughes L."/>
            <person name="Hurhula B."/>
            <person name="Husby M.E."/>
            <person name="Kamat A."/>
            <person name="Kanga B."/>
            <person name="Kashin S."/>
            <person name="Khazanovich D."/>
            <person name="Kisner P."/>
            <person name="Lance K."/>
            <person name="Lara M."/>
            <person name="Lee W."/>
            <person name="Lennon N."/>
            <person name="Letendre F."/>
            <person name="LeVine R."/>
            <person name="Lipovsky A."/>
            <person name="Liu X."/>
            <person name="Liu J."/>
            <person name="Liu S."/>
            <person name="Lokyitsang T."/>
            <person name="Lokyitsang Y."/>
            <person name="Lubonja R."/>
            <person name="Lui A."/>
            <person name="MacDonald P."/>
            <person name="Magnisalis V."/>
            <person name="Maru K."/>
            <person name="Matthews C."/>
            <person name="McCusker W."/>
            <person name="McDonough S."/>
            <person name="Mehta T."/>
            <person name="Meldrim J."/>
            <person name="Meneus L."/>
            <person name="Mihai O."/>
            <person name="Mihalev A."/>
            <person name="Mihova T."/>
            <person name="Mittelman R."/>
            <person name="Mlenga V."/>
            <person name="Montmayeur A."/>
            <person name="Mulrain L."/>
            <person name="Navidi A."/>
            <person name="Naylor J."/>
            <person name="Negash T."/>
            <person name="Nguyen T."/>
            <person name="Nguyen N."/>
            <person name="Nicol R."/>
            <person name="Norbu C."/>
            <person name="Norbu N."/>
            <person name="Novod N."/>
            <person name="O'Neill B."/>
            <person name="Osman S."/>
            <person name="Markiewicz E."/>
            <person name="Oyono O.L."/>
            <person name="Patti C."/>
            <person name="Phunkhang P."/>
            <person name="Pierre F."/>
            <person name="Priest M."/>
            <person name="Raghuraman S."/>
            <person name="Rege F."/>
            <person name="Reyes R."/>
            <person name="Rise C."/>
            <person name="Rogov P."/>
            <person name="Ross K."/>
            <person name="Ryan E."/>
            <person name="Settipalli S."/>
            <person name="Shea T."/>
            <person name="Sherpa N."/>
            <person name="Shi L."/>
            <person name="Shih D."/>
            <person name="Sparrow T."/>
            <person name="Spaulding J."/>
            <person name="Stalker J."/>
            <person name="Stange-Thomann N."/>
            <person name="Stavropoulos S."/>
            <person name="Stone C."/>
            <person name="Strader C."/>
            <person name="Tesfaye S."/>
            <person name="Thomson T."/>
            <person name="Thoulutsang Y."/>
            <person name="Thoulutsang D."/>
            <person name="Topham K."/>
            <person name="Topping I."/>
            <person name="Tsamla T."/>
            <person name="Vassiliev H."/>
            <person name="Vo A."/>
            <person name="Wangchuk T."/>
            <person name="Wangdi T."/>
            <person name="Weiand M."/>
            <person name="Wilkinson J."/>
            <person name="Wilson A."/>
            <person name="Yadav S."/>
            <person name="Young G."/>
            <person name="Yu Q."/>
            <person name="Zembek L."/>
            <person name="Zhong D."/>
            <person name="Zimmer A."/>
            <person name="Zwirko Z."/>
            <person name="Jaffe D.B."/>
            <person name="Alvarez P."/>
            <person name="Brockman W."/>
            <person name="Butler J."/>
            <person name="Chin C."/>
            <person name="Gnerre S."/>
            <person name="Grabherr M."/>
            <person name="Kleber M."/>
            <person name="Mauceli E."/>
            <person name="MacCallum I."/>
        </authorList>
    </citation>
    <scope>NUCLEOTIDE SEQUENCE [LARGE SCALE GENOMIC DNA]</scope>
    <source>
        <strain evidence="12">Tucson 15081-1352.22</strain>
    </source>
</reference>
<dbReference type="KEGG" id="dmo:Dmoj_GI22471"/>
<evidence type="ECO:0000256" key="9">
    <source>
        <dbReference type="SAM" id="SignalP"/>
    </source>
</evidence>
<proteinExistence type="inferred from homology"/>
<feature type="domain" description="Carboxylesterase type B" evidence="10">
    <location>
        <begin position="572"/>
        <end position="1051"/>
    </location>
</feature>
<evidence type="ECO:0000256" key="5">
    <source>
        <dbReference type="ARBA" id="ARBA00022801"/>
    </source>
</evidence>
<organism evidence="11 12">
    <name type="scientific">Drosophila mojavensis</name>
    <name type="common">Fruit fly</name>
    <dbReference type="NCBI Taxonomy" id="7230"/>
    <lineage>
        <taxon>Eukaryota</taxon>
        <taxon>Metazoa</taxon>
        <taxon>Ecdysozoa</taxon>
        <taxon>Arthropoda</taxon>
        <taxon>Hexapoda</taxon>
        <taxon>Insecta</taxon>
        <taxon>Pterygota</taxon>
        <taxon>Neoptera</taxon>
        <taxon>Endopterygota</taxon>
        <taxon>Diptera</taxon>
        <taxon>Brachycera</taxon>
        <taxon>Muscomorpha</taxon>
        <taxon>Ephydroidea</taxon>
        <taxon>Drosophilidae</taxon>
        <taxon>Drosophila</taxon>
    </lineage>
</organism>
<dbReference type="ESTHER" id="dromo-b4kdh8.2">
    <property type="family name" value="Carb_B_Arthropoda"/>
</dbReference>
<feature type="chain" id="PRO_5007307003" description="carboxylesterase" evidence="9">
    <location>
        <begin position="22"/>
        <end position="1102"/>
    </location>
</feature>
<dbReference type="PANTHER" id="PTHR43142">
    <property type="entry name" value="CARBOXYLIC ESTER HYDROLASE"/>
    <property type="match status" value="1"/>
</dbReference>
<keyword evidence="6" id="KW-1015">Disulfide bond</keyword>
<dbReference type="EMBL" id="CH933806">
    <property type="protein sequence ID" value="EDW15987.2"/>
    <property type="molecule type" value="Genomic_DNA"/>
</dbReference>
<dbReference type="InParanoid" id="B4KDH8"/>
<dbReference type="InterPro" id="IPR029058">
    <property type="entry name" value="AB_hydrolase_fold"/>
</dbReference>
<dbReference type="HOGENOM" id="CLU_321131_0_0_1"/>
<dbReference type="GO" id="GO:0106435">
    <property type="term" value="F:carboxylesterase activity"/>
    <property type="evidence" value="ECO:0007669"/>
    <property type="project" value="UniProtKB-EC"/>
</dbReference>
<dbReference type="PROSITE" id="PS00941">
    <property type="entry name" value="CARBOXYLESTERASE_B_2"/>
    <property type="match status" value="2"/>
</dbReference>
<sequence>MNTFTLAVMLVVASTAAGSYAALLIELPNGELRGRDNGIYYSYESIPYAQPPINDLRLEDPVPYTERWEQTFDASKPPTECLQWSQVIRVPDKLTGSEDCLTVSVYKPKKPSRIALPVVANIFGGAWTFGSSLDDGVETFMSRGNVIVVKINYRVGPLGFLSTGDNVLPGNYGLKDQRLAIQWIKQNIDRFGGDPENIILLGFGTGGSSVHLQLMHKDMEKLVKGGISISGTATSPFAVQSSGQELAFQYAKKLGCAKLKSSIKLKECLKKMPADNLVRGIKYLQVFEYVNFGAFSPVIESPDSEKPFLTEFPIETIRSGRSAHVPWLASYTTENGIYNAALLLKRSSNGRAKIEELKSRWNELAPYFFSYPYFWKRSERDNHSRKLKQQYLGYRNFSVENYFDVQRMFTNELYKNGVEAALDAHRKYGNSPVYAYVYDNPAQKSFAQLLSRQKNLFLGTGMGDDYYLMFSNPLRNPLRVDEKISSVRLVKMVEQFAQAGNFSYENCVFPDNRGKRHFQLLAIKRTYCKVMEVKYLPDIVSKNLPRSPLISTMKYTLFLIACLCTTAALGDDLLVQLPFGTLRGRDRGTYYTYESIPFALPPVGPLRFEPPQPFVGEWRETFDASKPAAECLQWSHFVTTPDQLTGSEDCLTISIYKPKNASRLSFPVVANIFGGAWSFGGTVQTGAREFMASGNVIVAKINHRVGILGFASTGDAGWSGNYALKDQRLGLQWIKKYISFFGGDPTNILLLGFSSGAASAHFQMLHEDMSDIKGVYSASGNSLAPWALQPSPREQTYELGRLFGCGTPRNTAVLKDCLKAVNAVDLVRAFKHFLIFNYVPFAPFSPALEPEDAVDPFITKPPIDIIKSGKFAQIPWLAGYCQDEGIYNAASLLAKMPETGKERLYELNSRWYELAPYFFSYRNTLNKRERDARSRRLKLQYLGTRNFTLESYYDVQRMFSNEMFKNSVELAVDIQRTYGKSPVYTYIYDNPATQSIGELIAGRTDLILGTAHGDDYFLMMNSPIREPLRPDEQLISWKLVKMVEGFFETGQFVYDNCAFQDNVGKKKFDLVVIQRTVCKNVQANSLPDAVSDHKPKIPIIPT</sequence>
<evidence type="ECO:0000256" key="8">
    <source>
        <dbReference type="ARBA" id="ARBA00039155"/>
    </source>
</evidence>
<dbReference type="InterPro" id="IPR019826">
    <property type="entry name" value="Carboxylesterase_B_AS"/>
</dbReference>
<dbReference type="Gene3D" id="3.40.50.1820">
    <property type="entry name" value="alpha/beta hydrolase"/>
    <property type="match status" value="2"/>
</dbReference>
<dbReference type="AlphaFoldDB" id="B4KDH8"/>
<protein>
    <recommendedName>
        <fullName evidence="8">carboxylesterase</fullName>
        <ecNumber evidence="8">3.1.1.1</ecNumber>
    </recommendedName>
</protein>
<dbReference type="SMR" id="B4KDH8"/>
<dbReference type="Pfam" id="PF00135">
    <property type="entry name" value="COesterase"/>
    <property type="match status" value="2"/>
</dbReference>